<dbReference type="PANTHER" id="PTHR13604:SF0">
    <property type="entry name" value="ABASIC SITE PROCESSING PROTEIN HMCES"/>
    <property type="match status" value="1"/>
</dbReference>
<keyword evidence="11" id="KW-1185">Reference proteome</keyword>
<keyword evidence="7" id="KW-0456">Lyase</keyword>
<dbReference type="GO" id="GO:0006508">
    <property type="term" value="P:proteolysis"/>
    <property type="evidence" value="ECO:0007669"/>
    <property type="project" value="UniProtKB-KW"/>
</dbReference>
<keyword evidence="6" id="KW-0238">DNA-binding</keyword>
<evidence type="ECO:0000256" key="1">
    <source>
        <dbReference type="ARBA" id="ARBA00008136"/>
    </source>
</evidence>
<dbReference type="SUPFAM" id="SSF143081">
    <property type="entry name" value="BB1717-like"/>
    <property type="match status" value="1"/>
</dbReference>
<dbReference type="Pfam" id="PF02586">
    <property type="entry name" value="SRAP"/>
    <property type="match status" value="1"/>
</dbReference>
<accession>A0A9W7NKE4</accession>
<dbReference type="GO" id="GO:0003697">
    <property type="term" value="F:single-stranded DNA binding"/>
    <property type="evidence" value="ECO:0007669"/>
    <property type="project" value="InterPro"/>
</dbReference>
<evidence type="ECO:0000256" key="5">
    <source>
        <dbReference type="ARBA" id="ARBA00023124"/>
    </source>
</evidence>
<dbReference type="GO" id="GO:0106300">
    <property type="term" value="P:protein-DNA covalent cross-linking repair"/>
    <property type="evidence" value="ECO:0007669"/>
    <property type="project" value="InterPro"/>
</dbReference>
<comment type="caution">
    <text evidence="10">The sequence shown here is derived from an EMBL/GenBank/DDBJ whole genome shotgun (WGS) entry which is preliminary data.</text>
</comment>
<dbReference type="GO" id="GO:0016829">
    <property type="term" value="F:lyase activity"/>
    <property type="evidence" value="ECO:0007669"/>
    <property type="project" value="UniProtKB-KW"/>
</dbReference>
<comment type="similarity">
    <text evidence="1 8">Belongs to the SOS response-associated peptidase family.</text>
</comment>
<evidence type="ECO:0000256" key="8">
    <source>
        <dbReference type="RuleBase" id="RU364100"/>
    </source>
</evidence>
<evidence type="ECO:0000256" key="9">
    <source>
        <dbReference type="SAM" id="MobiDB-lite"/>
    </source>
</evidence>
<evidence type="ECO:0000256" key="3">
    <source>
        <dbReference type="ARBA" id="ARBA00022763"/>
    </source>
</evidence>
<keyword evidence="2 8" id="KW-0645">Protease</keyword>
<dbReference type="RefSeq" id="WP_149469080.1">
    <property type="nucleotide sequence ID" value="NZ_QOKW01000007.1"/>
</dbReference>
<dbReference type="GO" id="GO:0008233">
    <property type="term" value="F:peptidase activity"/>
    <property type="evidence" value="ECO:0007669"/>
    <property type="project" value="UniProtKB-KW"/>
</dbReference>
<evidence type="ECO:0000313" key="10">
    <source>
        <dbReference type="EMBL" id="KAA0681148.1"/>
    </source>
</evidence>
<gene>
    <name evidence="10" type="ORF">DS843_11785</name>
</gene>
<dbReference type="EC" id="3.4.-.-" evidence="8"/>
<evidence type="ECO:0000256" key="6">
    <source>
        <dbReference type="ARBA" id="ARBA00023125"/>
    </source>
</evidence>
<evidence type="ECO:0000256" key="2">
    <source>
        <dbReference type="ARBA" id="ARBA00022670"/>
    </source>
</evidence>
<dbReference type="InterPro" id="IPR036590">
    <property type="entry name" value="SRAP-like"/>
</dbReference>
<evidence type="ECO:0000256" key="4">
    <source>
        <dbReference type="ARBA" id="ARBA00022801"/>
    </source>
</evidence>
<dbReference type="EMBL" id="QOKW01000007">
    <property type="protein sequence ID" value="KAA0681148.1"/>
    <property type="molecule type" value="Genomic_DNA"/>
</dbReference>
<sequence length="242" mass="26979">MILATPVAEVQRLFGFPELPNLKPRWNVAPTQPVPAVRREEDGRHLVTLRWGLVPFWADDPSIGARLINARAETLAEKPSFREAFRKRRCLVPVDGFYEWKAEGKRKQGYAIRRRDRAPFAFAGLWERWNGPKGGPALVEPLESLTIVTTTANAVLKPLHDRMPVILDETNWDLWLDSAAPLPVLEGLLKPAPDALLEAYPVGPRVNNVRNDDAVCAAPFDDAPTDDSSTDDSPTDDAPTLF</sequence>
<dbReference type="InterPro" id="IPR003738">
    <property type="entry name" value="SRAP"/>
</dbReference>
<reference evidence="10 11" key="1">
    <citation type="submission" date="2018-07" db="EMBL/GenBank/DDBJ databases">
        <title>Genome sequence of Azospirillum sp. ATCC 49961.</title>
        <authorList>
            <person name="Sant'Anna F.H."/>
            <person name="Baldani J.I."/>
            <person name="Zilli J.E."/>
            <person name="Reis V.M."/>
            <person name="Hartmann A."/>
            <person name="Cruz L."/>
            <person name="de Souza E.M."/>
            <person name="de Oliveira Pedrosa F."/>
            <person name="Passaglia L.M.P."/>
        </authorList>
    </citation>
    <scope>NUCLEOTIDE SEQUENCE [LARGE SCALE GENOMIC DNA]</scope>
    <source>
        <strain evidence="10 11">ATCC 49961</strain>
    </source>
</reference>
<dbReference type="Gene3D" id="3.90.1680.10">
    <property type="entry name" value="SOS response associated peptidase-like"/>
    <property type="match status" value="1"/>
</dbReference>
<keyword evidence="3" id="KW-0227">DNA damage</keyword>
<dbReference type="AlphaFoldDB" id="A0A9W7NKE4"/>
<dbReference type="PANTHER" id="PTHR13604">
    <property type="entry name" value="DC12-RELATED"/>
    <property type="match status" value="1"/>
</dbReference>
<dbReference type="Proteomes" id="UP000480854">
    <property type="component" value="Unassembled WGS sequence"/>
</dbReference>
<keyword evidence="4 8" id="KW-0378">Hydrolase</keyword>
<keyword evidence="5" id="KW-0190">Covalent protein-DNA linkage</keyword>
<proteinExistence type="inferred from homology"/>
<organism evidence="10 11">
    <name type="scientific">Roseomonas genomospecies 6</name>
    <dbReference type="NCBI Taxonomy" id="214106"/>
    <lineage>
        <taxon>Bacteria</taxon>
        <taxon>Pseudomonadati</taxon>
        <taxon>Pseudomonadota</taxon>
        <taxon>Alphaproteobacteria</taxon>
        <taxon>Acetobacterales</taxon>
        <taxon>Roseomonadaceae</taxon>
        <taxon>Roseomonas</taxon>
    </lineage>
</organism>
<evidence type="ECO:0000256" key="7">
    <source>
        <dbReference type="ARBA" id="ARBA00023239"/>
    </source>
</evidence>
<protein>
    <recommendedName>
        <fullName evidence="8">Abasic site processing protein</fullName>
        <ecNumber evidence="8">3.4.-.-</ecNumber>
    </recommendedName>
</protein>
<evidence type="ECO:0000313" key="11">
    <source>
        <dbReference type="Proteomes" id="UP000480854"/>
    </source>
</evidence>
<dbReference type="OrthoDB" id="9782620at2"/>
<name>A0A9W7NKE4_9PROT</name>
<feature type="region of interest" description="Disordered" evidence="9">
    <location>
        <begin position="217"/>
        <end position="242"/>
    </location>
</feature>
<feature type="compositionally biased region" description="Acidic residues" evidence="9">
    <location>
        <begin position="223"/>
        <end position="235"/>
    </location>
</feature>